<dbReference type="RefSeq" id="WP_066832494.1">
    <property type="nucleotide sequence ID" value="NZ_JACJIQ010000020.1"/>
</dbReference>
<evidence type="ECO:0000313" key="3">
    <source>
        <dbReference type="Proteomes" id="UP000563094"/>
    </source>
</evidence>
<keyword evidence="1" id="KW-0472">Membrane</keyword>
<keyword evidence="1" id="KW-0812">Transmembrane</keyword>
<proteinExistence type="predicted"/>
<protein>
    <recommendedName>
        <fullName evidence="4">Glycerophosphoryl diester phosphodiesterase membrane domain-containing protein</fullName>
    </recommendedName>
</protein>
<feature type="transmembrane region" description="Helical" evidence="1">
    <location>
        <begin position="32"/>
        <end position="54"/>
    </location>
</feature>
<dbReference type="EMBL" id="JACJIQ010000020">
    <property type="protein sequence ID" value="MBA9079310.1"/>
    <property type="molecule type" value="Genomic_DNA"/>
</dbReference>
<keyword evidence="3" id="KW-1185">Reference proteome</keyword>
<name>A0A839GKW3_9BACT</name>
<feature type="transmembrane region" description="Helical" evidence="1">
    <location>
        <begin position="85"/>
        <end position="109"/>
    </location>
</feature>
<evidence type="ECO:0000256" key="1">
    <source>
        <dbReference type="SAM" id="Phobius"/>
    </source>
</evidence>
<evidence type="ECO:0000313" key="2">
    <source>
        <dbReference type="EMBL" id="MBA9079310.1"/>
    </source>
</evidence>
<feature type="transmembrane region" description="Helical" evidence="1">
    <location>
        <begin position="156"/>
        <end position="174"/>
    </location>
</feature>
<keyword evidence="1" id="KW-1133">Transmembrane helix</keyword>
<evidence type="ECO:0008006" key="4">
    <source>
        <dbReference type="Google" id="ProtNLM"/>
    </source>
</evidence>
<dbReference type="AlphaFoldDB" id="A0A839GKW3"/>
<feature type="transmembrane region" description="Helical" evidence="1">
    <location>
        <begin position="234"/>
        <end position="260"/>
    </location>
</feature>
<organism evidence="2 3">
    <name type="scientific">Rufibacter quisquiliarum</name>
    <dbReference type="NCBI Taxonomy" id="1549639"/>
    <lineage>
        <taxon>Bacteria</taxon>
        <taxon>Pseudomonadati</taxon>
        <taxon>Bacteroidota</taxon>
        <taxon>Cytophagia</taxon>
        <taxon>Cytophagales</taxon>
        <taxon>Hymenobacteraceae</taxon>
        <taxon>Rufibacter</taxon>
    </lineage>
</organism>
<dbReference type="Proteomes" id="UP000563094">
    <property type="component" value="Unassembled WGS sequence"/>
</dbReference>
<sequence length="296" mass="33186">MTPPTIEFREERDLGQKINATFGFIREHFKPLLTCALYFVLPLALLAGIFSGIYQSSQIAEATNSVQYGSMGAYYFDTMLTSLHYWVSLFFTLVSYVMLSLVVYSYIVLYMDYGRPVEVRDVWAYIKSYFIPVLYSTVGMVVLCGLATLLLLIPGIYVGVALSMLLVVMVREDLGFLEALERCFYLVKGNWWETFGYLLVVGIIQAVIGFGVSLPAVVVYVLRILHLPGGDNDVLLMVASSFSTIIGLLMYVITITAIAFQYFSLVEIKDGIGFIEQVNNIGRRDAAPTDLTQDEF</sequence>
<feature type="transmembrane region" description="Helical" evidence="1">
    <location>
        <begin position="195"/>
        <end position="222"/>
    </location>
</feature>
<gene>
    <name evidence="2" type="ORF">FHS90_004045</name>
</gene>
<accession>A0A839GKW3</accession>
<reference evidence="2 3" key="1">
    <citation type="submission" date="2020-08" db="EMBL/GenBank/DDBJ databases">
        <title>Genomic Encyclopedia of Type Strains, Phase IV (KMG-IV): sequencing the most valuable type-strain genomes for metagenomic binning, comparative biology and taxonomic classification.</title>
        <authorList>
            <person name="Goeker M."/>
        </authorList>
    </citation>
    <scope>NUCLEOTIDE SEQUENCE [LARGE SCALE GENOMIC DNA]</scope>
    <source>
        <strain evidence="2 3">DSM 29854</strain>
    </source>
</reference>
<feature type="transmembrane region" description="Helical" evidence="1">
    <location>
        <begin position="129"/>
        <end position="150"/>
    </location>
</feature>
<comment type="caution">
    <text evidence="2">The sequence shown here is derived from an EMBL/GenBank/DDBJ whole genome shotgun (WGS) entry which is preliminary data.</text>
</comment>